<feature type="transmembrane region" description="Helical" evidence="1">
    <location>
        <begin position="20"/>
        <end position="41"/>
    </location>
</feature>
<accession>A0ABW0S5L8</accession>
<dbReference type="RefSeq" id="WP_379777585.1">
    <property type="nucleotide sequence ID" value="NZ_JBHSMZ010000026.1"/>
</dbReference>
<protein>
    <submittedName>
        <fullName evidence="2">Flp family type IVb pilin</fullName>
    </submittedName>
</protein>
<gene>
    <name evidence="2" type="ORF">ACFPO9_27510</name>
</gene>
<dbReference type="Pfam" id="PF04964">
    <property type="entry name" value="Flp_Fap"/>
    <property type="match status" value="1"/>
</dbReference>
<evidence type="ECO:0000313" key="2">
    <source>
        <dbReference type="EMBL" id="MFC5552281.1"/>
    </source>
</evidence>
<keyword evidence="1" id="KW-1133">Transmembrane helix</keyword>
<name>A0ABW0S5L8_9BURK</name>
<dbReference type="InterPro" id="IPR007047">
    <property type="entry name" value="Flp_Fap"/>
</dbReference>
<evidence type="ECO:0000313" key="3">
    <source>
        <dbReference type="Proteomes" id="UP001596086"/>
    </source>
</evidence>
<proteinExistence type="predicted"/>
<dbReference type="EMBL" id="JBHSMZ010000026">
    <property type="protein sequence ID" value="MFC5552281.1"/>
    <property type="molecule type" value="Genomic_DNA"/>
</dbReference>
<sequence>MSTFTSAVKTFMADENGVTAIEYGLIAALIGVAVAATAKTLGGDLSNLFTKISGELPK</sequence>
<comment type="caution">
    <text evidence="2">The sequence shown here is derived from an EMBL/GenBank/DDBJ whole genome shotgun (WGS) entry which is preliminary data.</text>
</comment>
<keyword evidence="1" id="KW-0472">Membrane</keyword>
<keyword evidence="3" id="KW-1185">Reference proteome</keyword>
<organism evidence="2 3">
    <name type="scientific">Massilia aerilata</name>
    <dbReference type="NCBI Taxonomy" id="453817"/>
    <lineage>
        <taxon>Bacteria</taxon>
        <taxon>Pseudomonadati</taxon>
        <taxon>Pseudomonadota</taxon>
        <taxon>Betaproteobacteria</taxon>
        <taxon>Burkholderiales</taxon>
        <taxon>Oxalobacteraceae</taxon>
        <taxon>Telluria group</taxon>
        <taxon>Massilia</taxon>
    </lineage>
</organism>
<dbReference type="Proteomes" id="UP001596086">
    <property type="component" value="Unassembled WGS sequence"/>
</dbReference>
<reference evidence="3" key="1">
    <citation type="journal article" date="2019" name="Int. J. Syst. Evol. Microbiol.">
        <title>The Global Catalogue of Microorganisms (GCM) 10K type strain sequencing project: providing services to taxonomists for standard genome sequencing and annotation.</title>
        <authorList>
            <consortium name="The Broad Institute Genomics Platform"/>
            <consortium name="The Broad Institute Genome Sequencing Center for Infectious Disease"/>
            <person name="Wu L."/>
            <person name="Ma J."/>
        </authorList>
    </citation>
    <scope>NUCLEOTIDE SEQUENCE [LARGE SCALE GENOMIC DNA]</scope>
    <source>
        <strain evidence="3">CGMCC 4.5798</strain>
    </source>
</reference>
<evidence type="ECO:0000256" key="1">
    <source>
        <dbReference type="SAM" id="Phobius"/>
    </source>
</evidence>
<keyword evidence="1" id="KW-0812">Transmembrane</keyword>